<keyword evidence="2" id="KW-1185">Reference proteome</keyword>
<gene>
    <name evidence="1" type="ORF">RF55_1601</name>
</gene>
<organism evidence="1 2">
    <name type="scientific">Lasius niger</name>
    <name type="common">Black garden ant</name>
    <dbReference type="NCBI Taxonomy" id="67767"/>
    <lineage>
        <taxon>Eukaryota</taxon>
        <taxon>Metazoa</taxon>
        <taxon>Ecdysozoa</taxon>
        <taxon>Arthropoda</taxon>
        <taxon>Hexapoda</taxon>
        <taxon>Insecta</taxon>
        <taxon>Pterygota</taxon>
        <taxon>Neoptera</taxon>
        <taxon>Endopterygota</taxon>
        <taxon>Hymenoptera</taxon>
        <taxon>Apocrita</taxon>
        <taxon>Aculeata</taxon>
        <taxon>Formicoidea</taxon>
        <taxon>Formicidae</taxon>
        <taxon>Formicinae</taxon>
        <taxon>Lasius</taxon>
        <taxon>Lasius</taxon>
    </lineage>
</organism>
<dbReference type="EMBL" id="LBMM01000566">
    <property type="protein sequence ID" value="KMQ98054.1"/>
    <property type="molecule type" value="Genomic_DNA"/>
</dbReference>
<name>A0A0J7L6D2_LASNI</name>
<accession>A0A0J7L6D2</accession>
<protein>
    <submittedName>
        <fullName evidence="1">Uncharacterized protein</fullName>
    </submittedName>
</protein>
<evidence type="ECO:0000313" key="1">
    <source>
        <dbReference type="EMBL" id="KMQ98054.1"/>
    </source>
</evidence>
<proteinExistence type="predicted"/>
<dbReference type="PaxDb" id="67767-A0A0J7L6D2"/>
<dbReference type="AlphaFoldDB" id="A0A0J7L6D2"/>
<dbReference type="Proteomes" id="UP000036403">
    <property type="component" value="Unassembled WGS sequence"/>
</dbReference>
<evidence type="ECO:0000313" key="2">
    <source>
        <dbReference type="Proteomes" id="UP000036403"/>
    </source>
</evidence>
<reference evidence="1 2" key="1">
    <citation type="submission" date="2015-04" db="EMBL/GenBank/DDBJ databases">
        <title>Lasius niger genome sequencing.</title>
        <authorList>
            <person name="Konorov E.A."/>
            <person name="Nikitin M.A."/>
            <person name="Kirill M.V."/>
            <person name="Chang P."/>
        </authorList>
    </citation>
    <scope>NUCLEOTIDE SEQUENCE [LARGE SCALE GENOMIC DNA]</scope>
    <source>
        <tissue evidence="1">Whole</tissue>
    </source>
</reference>
<sequence length="122" mass="12530">MHRCTTSCSCHRRYYRLYGATTTTGTATAAVAAAAAAAATTAATATTAVAAAAGKRPRRDVHLVAADTSYRTVVVSGRVGRRMSCGSQSLVFSTRRVAKEGGSMALGGRSPLCKQGWSSSLA</sequence>
<comment type="caution">
    <text evidence="1">The sequence shown here is derived from an EMBL/GenBank/DDBJ whole genome shotgun (WGS) entry which is preliminary data.</text>
</comment>